<organism evidence="6 7">
    <name type="scientific">Halonatronomonas betaini</name>
    <dbReference type="NCBI Taxonomy" id="2778430"/>
    <lineage>
        <taxon>Bacteria</taxon>
        <taxon>Bacillati</taxon>
        <taxon>Bacillota</taxon>
        <taxon>Clostridia</taxon>
        <taxon>Halanaerobiales</taxon>
        <taxon>Halarsenatibacteraceae</taxon>
        <taxon>Halonatronomonas</taxon>
    </lineage>
</organism>
<evidence type="ECO:0000259" key="3">
    <source>
        <dbReference type="PROSITE" id="PS50113"/>
    </source>
</evidence>
<dbReference type="SMART" id="SM00471">
    <property type="entry name" value="HDc"/>
    <property type="match status" value="1"/>
</dbReference>
<dbReference type="PROSITE" id="PS50112">
    <property type="entry name" value="PAS"/>
    <property type="match status" value="1"/>
</dbReference>
<dbReference type="Gene3D" id="3.30.70.270">
    <property type="match status" value="1"/>
</dbReference>
<keyword evidence="1" id="KW-1133">Transmembrane helix</keyword>
<feature type="transmembrane region" description="Helical" evidence="1">
    <location>
        <begin position="80"/>
        <end position="99"/>
    </location>
</feature>
<evidence type="ECO:0000259" key="5">
    <source>
        <dbReference type="PROSITE" id="PS51832"/>
    </source>
</evidence>
<dbReference type="NCBIfam" id="TIGR00254">
    <property type="entry name" value="GGDEF"/>
    <property type="match status" value="1"/>
</dbReference>
<dbReference type="InterPro" id="IPR000700">
    <property type="entry name" value="PAS-assoc_C"/>
</dbReference>
<dbReference type="Gene3D" id="1.10.3210.10">
    <property type="entry name" value="Hypothetical protein af1432"/>
    <property type="match status" value="1"/>
</dbReference>
<dbReference type="Gene3D" id="3.30.450.20">
    <property type="entry name" value="PAS domain"/>
    <property type="match status" value="1"/>
</dbReference>
<evidence type="ECO:0000256" key="1">
    <source>
        <dbReference type="SAM" id="Phobius"/>
    </source>
</evidence>
<dbReference type="SUPFAM" id="SSF55073">
    <property type="entry name" value="Nucleotide cyclase"/>
    <property type="match status" value="1"/>
</dbReference>
<comment type="caution">
    <text evidence="6">The sequence shown here is derived from an EMBL/GenBank/DDBJ whole genome shotgun (WGS) entry which is preliminary data.</text>
</comment>
<proteinExistence type="predicted"/>
<dbReference type="PROSITE" id="PS50887">
    <property type="entry name" value="GGDEF"/>
    <property type="match status" value="1"/>
</dbReference>
<dbReference type="CDD" id="cd01949">
    <property type="entry name" value="GGDEF"/>
    <property type="match status" value="1"/>
</dbReference>
<feature type="transmembrane region" description="Helical" evidence="1">
    <location>
        <begin position="6"/>
        <end position="22"/>
    </location>
</feature>
<dbReference type="SMART" id="SM00086">
    <property type="entry name" value="PAC"/>
    <property type="match status" value="1"/>
</dbReference>
<dbReference type="SUPFAM" id="SSF55785">
    <property type="entry name" value="PYP-like sensor domain (PAS domain)"/>
    <property type="match status" value="1"/>
</dbReference>
<dbReference type="Pfam" id="PF13185">
    <property type="entry name" value="GAF_2"/>
    <property type="match status" value="1"/>
</dbReference>
<dbReference type="PANTHER" id="PTHR43155">
    <property type="entry name" value="CYCLIC DI-GMP PHOSPHODIESTERASE PA4108-RELATED"/>
    <property type="match status" value="1"/>
</dbReference>
<keyword evidence="1" id="KW-0812">Transmembrane</keyword>
<dbReference type="Proteomes" id="UP000621436">
    <property type="component" value="Unassembled WGS sequence"/>
</dbReference>
<dbReference type="CDD" id="cd00077">
    <property type="entry name" value="HDc"/>
    <property type="match status" value="1"/>
</dbReference>
<protein>
    <submittedName>
        <fullName evidence="6">Diguanylate cyclase</fullName>
    </submittedName>
</protein>
<dbReference type="Pfam" id="PF00990">
    <property type="entry name" value="GGDEF"/>
    <property type="match status" value="1"/>
</dbReference>
<dbReference type="InterPro" id="IPR037522">
    <property type="entry name" value="HD_GYP_dom"/>
</dbReference>
<dbReference type="SMART" id="SM00091">
    <property type="entry name" value="PAS"/>
    <property type="match status" value="1"/>
</dbReference>
<dbReference type="InterPro" id="IPR035965">
    <property type="entry name" value="PAS-like_dom_sf"/>
</dbReference>
<dbReference type="InterPro" id="IPR029016">
    <property type="entry name" value="GAF-like_dom_sf"/>
</dbReference>
<feature type="domain" description="GGDEF" evidence="4">
    <location>
        <begin position="438"/>
        <end position="570"/>
    </location>
</feature>
<dbReference type="InterPro" id="IPR029787">
    <property type="entry name" value="Nucleotide_cyclase"/>
</dbReference>
<dbReference type="EMBL" id="JADPIE010000001">
    <property type="protein sequence ID" value="MBF8435886.1"/>
    <property type="molecule type" value="Genomic_DNA"/>
</dbReference>
<feature type="transmembrane region" description="Helical" evidence="1">
    <location>
        <begin position="57"/>
        <end position="73"/>
    </location>
</feature>
<feature type="transmembrane region" description="Helical" evidence="1">
    <location>
        <begin position="105"/>
        <end position="124"/>
    </location>
</feature>
<feature type="domain" description="HD-GYP" evidence="5">
    <location>
        <begin position="560"/>
        <end position="744"/>
    </location>
</feature>
<dbReference type="SMART" id="SM00267">
    <property type="entry name" value="GGDEF"/>
    <property type="match status" value="1"/>
</dbReference>
<feature type="domain" description="PAS" evidence="2">
    <location>
        <begin position="132"/>
        <end position="205"/>
    </location>
</feature>
<dbReference type="NCBIfam" id="TIGR00229">
    <property type="entry name" value="sensory_box"/>
    <property type="match status" value="1"/>
</dbReference>
<reference evidence="6" key="1">
    <citation type="submission" date="2020-11" db="EMBL/GenBank/DDBJ databases">
        <title>Halonatronomonas betainensis gen. nov., sp. nov. a novel haloalkaliphilic representative of the family Halanaerobiacae capable of betaine degradation.</title>
        <authorList>
            <person name="Boltyanskaya Y."/>
            <person name="Kevbrin V."/>
            <person name="Detkova E."/>
            <person name="Grouzdev D.S."/>
            <person name="Koziaeva V."/>
            <person name="Zhilina T."/>
        </authorList>
    </citation>
    <scope>NUCLEOTIDE SEQUENCE</scope>
    <source>
        <strain evidence="6">Z-7014</strain>
    </source>
</reference>
<dbReference type="CDD" id="cd00130">
    <property type="entry name" value="PAS"/>
    <property type="match status" value="1"/>
</dbReference>
<dbReference type="PROSITE" id="PS51832">
    <property type="entry name" value="HD_GYP"/>
    <property type="match status" value="1"/>
</dbReference>
<dbReference type="Pfam" id="PF08447">
    <property type="entry name" value="PAS_3"/>
    <property type="match status" value="1"/>
</dbReference>
<dbReference type="InterPro" id="IPR000014">
    <property type="entry name" value="PAS"/>
</dbReference>
<dbReference type="InterPro" id="IPR001610">
    <property type="entry name" value="PAC"/>
</dbReference>
<keyword evidence="7" id="KW-1185">Reference proteome</keyword>
<dbReference type="InterPro" id="IPR043128">
    <property type="entry name" value="Rev_trsase/Diguanyl_cyclase"/>
</dbReference>
<dbReference type="InterPro" id="IPR013655">
    <property type="entry name" value="PAS_fold_3"/>
</dbReference>
<dbReference type="Gene3D" id="3.30.450.40">
    <property type="match status" value="1"/>
</dbReference>
<sequence length="744" mass="84806">MPLNHRFIGASMFLIAFILSYFSDFIQFNIEKTTMVVVYLAILQLVYLNYISNYQRNLALSLIVVIAVANLFFSKYKLKFYLNVPLALLVVITLLPVESSAVSKIGYFFTYILVAGLTYFISYFKTKEDNKLKEKLNLIIEGTNVGTWEYNIQTGKTVYNEKWAEMIGYTLEELNPDSIETWDSLVHPDDVKKSEKRFQEHLKGKTDFYKCEKRLKHKDGHWVWVLGQGKLISRTEDGSPLKVLGININISEQKEHERTIKELNKIAVEFQKLSSEDAICNKTIEAAREILDFDLCGIALVKDNKFIIKATSGEIDIDSLPLNYGVIGKAYRNNNSYLNKDIDVDPDARPVKKTYKSGIAIPIQDIGVFQAASNEKAAFNQQDLELAEILISHTKAALESVYYQKELEYKSFHDSLTGLYNRRFFEEEMNRLDTKRNLPLSIIIADLNGLKLINDSYGHDKGDKALIKTGEILNEVLRDEDIIARHGGDEFAVLLPQTDNETVVKIIKRIKNKVYEFNQKEDIPISFALGSATKNDSDQDIEEVLKAADNNMYQNKLSERQSSKNNIFQALLNTLSAKSDETKDHAIRMTELALKFGEKLNLNNSELNRLSLLATMHDIGKAAISENILIKPGNLNEEEWKIIKQHSEKGYKITSSIAELSIIAEDILFHHERWDGEGYPQGLIGDKIPYLSRVITIIDAYDVMTHKRGYSEPISKKDALAEIENCAGTQFDPDLAEKFIEMME</sequence>
<dbReference type="SUPFAM" id="SSF55781">
    <property type="entry name" value="GAF domain-like"/>
    <property type="match status" value="1"/>
</dbReference>
<name>A0A931ATH3_9FIRM</name>
<evidence type="ECO:0000313" key="7">
    <source>
        <dbReference type="Proteomes" id="UP000621436"/>
    </source>
</evidence>
<evidence type="ECO:0000313" key="6">
    <source>
        <dbReference type="EMBL" id="MBF8435886.1"/>
    </source>
</evidence>
<keyword evidence="1" id="KW-0472">Membrane</keyword>
<dbReference type="InterPro" id="IPR003018">
    <property type="entry name" value="GAF"/>
</dbReference>
<dbReference type="PROSITE" id="PS50113">
    <property type="entry name" value="PAC"/>
    <property type="match status" value="1"/>
</dbReference>
<dbReference type="AlphaFoldDB" id="A0A931ATH3"/>
<dbReference type="InterPro" id="IPR000160">
    <property type="entry name" value="GGDEF_dom"/>
</dbReference>
<dbReference type="InterPro" id="IPR003607">
    <property type="entry name" value="HD/PDEase_dom"/>
</dbReference>
<feature type="transmembrane region" description="Helical" evidence="1">
    <location>
        <begin position="34"/>
        <end position="51"/>
    </location>
</feature>
<dbReference type="Pfam" id="PF13487">
    <property type="entry name" value="HD_5"/>
    <property type="match status" value="1"/>
</dbReference>
<evidence type="ECO:0000259" key="4">
    <source>
        <dbReference type="PROSITE" id="PS50887"/>
    </source>
</evidence>
<feature type="domain" description="PAC" evidence="3">
    <location>
        <begin position="209"/>
        <end position="262"/>
    </location>
</feature>
<gene>
    <name evidence="6" type="ORF">I0Q91_02230</name>
</gene>
<dbReference type="PANTHER" id="PTHR43155:SF2">
    <property type="entry name" value="CYCLIC DI-GMP PHOSPHODIESTERASE PA4108"/>
    <property type="match status" value="1"/>
</dbReference>
<dbReference type="SUPFAM" id="SSF109604">
    <property type="entry name" value="HD-domain/PDEase-like"/>
    <property type="match status" value="1"/>
</dbReference>
<accession>A0A931ATH3</accession>
<evidence type="ECO:0000259" key="2">
    <source>
        <dbReference type="PROSITE" id="PS50112"/>
    </source>
</evidence>